<dbReference type="STRING" id="1227492.C482_02441"/>
<proteinExistence type="predicted"/>
<keyword evidence="2" id="KW-1185">Reference proteome</keyword>
<name>M0B4B5_9EURY</name>
<sequence length="400" mass="44992">MSSENENLINALETRAIRRGLQISGDEEVDPNWSRNEVLAYLDTNPSKAPDLREDIIEGAKRFYLSRNHVKPNCIEGAGPETGIEVLSDSLTLREASYYESYFKYADHTAHVYKITEFDGLLESLCEADTKDEVQTELESQTEAQDDLEEYAAALNDLPAPLIGNVEDSYKPRVVQAETSDVIYVEFWKKGSKSGGFDVRTGDYKTIQGPYRAVLRVDLDNQTIEAVGDNSSNTHEGLVKRFMIDFNESASFDFIHINSGEIEDARRDLAFIATLDEFLGDAKLRFTVNESSNVEADPAHGSAKGTRDLGKSNFRVLMGENGTWERIVPREYPEIDEEDENELSLNDLLKDLQDDSGYHDVLDVTIGMNSEKNSYRIQKKAINPTTRKAVFDSLANQIGW</sequence>
<dbReference type="RefSeq" id="WP_006165774.1">
    <property type="nucleotide sequence ID" value="NZ_AOIN01000017.1"/>
</dbReference>
<dbReference type="PATRIC" id="fig|1227492.4.peg.478"/>
<protein>
    <submittedName>
        <fullName evidence="1">Uncharacterized protein</fullName>
    </submittedName>
</protein>
<dbReference type="Proteomes" id="UP000011693">
    <property type="component" value="Unassembled WGS sequence"/>
</dbReference>
<dbReference type="EMBL" id="AOIN01000017">
    <property type="protein sequence ID" value="ELZ05372.1"/>
    <property type="molecule type" value="Genomic_DNA"/>
</dbReference>
<gene>
    <name evidence="1" type="ORF">C482_02441</name>
</gene>
<accession>M0B4B5</accession>
<dbReference type="OrthoDB" id="350920at2157"/>
<evidence type="ECO:0000313" key="1">
    <source>
        <dbReference type="EMBL" id="ELZ05372.1"/>
    </source>
</evidence>
<organism evidence="1 2">
    <name type="scientific">Natrialba chahannaoensis JCM 10990</name>
    <dbReference type="NCBI Taxonomy" id="1227492"/>
    <lineage>
        <taxon>Archaea</taxon>
        <taxon>Methanobacteriati</taxon>
        <taxon>Methanobacteriota</taxon>
        <taxon>Stenosarchaea group</taxon>
        <taxon>Halobacteria</taxon>
        <taxon>Halobacteriales</taxon>
        <taxon>Natrialbaceae</taxon>
        <taxon>Natrialba</taxon>
    </lineage>
</organism>
<comment type="caution">
    <text evidence="1">The sequence shown here is derived from an EMBL/GenBank/DDBJ whole genome shotgun (WGS) entry which is preliminary data.</text>
</comment>
<dbReference type="AlphaFoldDB" id="M0B4B5"/>
<reference evidence="1 2" key="1">
    <citation type="journal article" date="2014" name="PLoS Genet.">
        <title>Phylogenetically driven sequencing of extremely halophilic archaea reveals strategies for static and dynamic osmo-response.</title>
        <authorList>
            <person name="Becker E.A."/>
            <person name="Seitzer P.M."/>
            <person name="Tritt A."/>
            <person name="Larsen D."/>
            <person name="Krusor M."/>
            <person name="Yao A.I."/>
            <person name="Wu D."/>
            <person name="Madern D."/>
            <person name="Eisen J.A."/>
            <person name="Darling A.E."/>
            <person name="Facciotti M.T."/>
        </authorList>
    </citation>
    <scope>NUCLEOTIDE SEQUENCE [LARGE SCALE GENOMIC DNA]</scope>
    <source>
        <strain evidence="1 2">JCM 10990</strain>
    </source>
</reference>
<evidence type="ECO:0000313" key="2">
    <source>
        <dbReference type="Proteomes" id="UP000011693"/>
    </source>
</evidence>